<dbReference type="AlphaFoldDB" id="A0A1S8GRN0"/>
<gene>
    <name evidence="1" type="ORF">AL01_01845</name>
</gene>
<sequence>MSDIIRETLIDELTTAIPEEVAQFAESIAGRLDRQPLGILFYGSVLRDVDPEGIIDFYVITDRPESLGGSVLARMANRLLPPNVYYMEHKTEGGTTLRAKVAFLSLKQFLGRSTLFTLDTTIWARFCQPVRMVWVRDGASADHLLQAISQCVITASCWAALLGPEEGGAAQYWHNLFAHTYAAELRVEKKGRSHNLLAGKEERYGALLKAAWRRASLSYRSEGGVLYPQLTESARSKASRNWRKVHTFGKPLNIARLIKAAFTFRDGVAYLLWKIQRHTGKAIHVSAFEKRHPLLTLPLFLWRTRHVRSRKMQH</sequence>
<dbReference type="EMBL" id="JATM01000001">
    <property type="protein sequence ID" value="OOL19729.1"/>
    <property type="molecule type" value="Genomic_DNA"/>
</dbReference>
<name>A0A1S8GRN0_9PROT</name>
<comment type="caution">
    <text evidence="1">The sequence shown here is derived from an EMBL/GenBank/DDBJ whole genome shotgun (WGS) entry which is preliminary data.</text>
</comment>
<dbReference type="STRING" id="1539051.AL01_01845"/>
<dbReference type="OrthoDB" id="7340718at2"/>
<keyword evidence="2" id="KW-1185">Reference proteome</keyword>
<dbReference type="RefSeq" id="WP_077395552.1">
    <property type="nucleotide sequence ID" value="NZ_JATM01000001.1"/>
</dbReference>
<dbReference type="Proteomes" id="UP000200980">
    <property type="component" value="Unassembled WGS sequence"/>
</dbReference>
<proteinExistence type="predicted"/>
<accession>A0A1S8GRN0</accession>
<organism evidence="1 2">
    <name type="scientific">Bombella intestini</name>
    <dbReference type="NCBI Taxonomy" id="1539051"/>
    <lineage>
        <taxon>Bacteria</taxon>
        <taxon>Pseudomonadati</taxon>
        <taxon>Pseudomonadota</taxon>
        <taxon>Alphaproteobacteria</taxon>
        <taxon>Acetobacterales</taxon>
        <taxon>Acetobacteraceae</taxon>
        <taxon>Bombella</taxon>
    </lineage>
</organism>
<evidence type="ECO:0000313" key="2">
    <source>
        <dbReference type="Proteomes" id="UP000200980"/>
    </source>
</evidence>
<reference evidence="1 2" key="1">
    <citation type="journal article" date="2016" name="PLoS ONE">
        <title>Whole-Genome Sequence Analysis of Bombella intestini LMG 28161T, a Novel Acetic Acid Bacterium Isolated from the Crop of a Red-Tailed Bumble Bee, Bombus lapidarius.</title>
        <authorList>
            <person name="Li L."/>
            <person name="Illeghems K."/>
            <person name="Van Kerrebroeck S."/>
            <person name="Borremans W."/>
            <person name="Cleenwerck I."/>
            <person name="Smagghe G."/>
            <person name="De Vuyst L."/>
            <person name="Vandamme P."/>
        </authorList>
    </citation>
    <scope>NUCLEOTIDE SEQUENCE [LARGE SCALE GENOMIC DNA]</scope>
    <source>
        <strain evidence="1 2">R-52487</strain>
    </source>
</reference>
<evidence type="ECO:0000313" key="1">
    <source>
        <dbReference type="EMBL" id="OOL19729.1"/>
    </source>
</evidence>
<protein>
    <submittedName>
        <fullName evidence="1">Uncharacterized protein</fullName>
    </submittedName>
</protein>